<evidence type="ECO:0000313" key="3">
    <source>
        <dbReference type="Proteomes" id="UP001063166"/>
    </source>
</evidence>
<keyword evidence="3" id="KW-1185">Reference proteome</keyword>
<evidence type="ECO:0008006" key="4">
    <source>
        <dbReference type="Google" id="ProtNLM"/>
    </source>
</evidence>
<comment type="caution">
    <text evidence="2">The sequence shown here is derived from an EMBL/GenBank/DDBJ whole genome shotgun (WGS) entry which is preliminary data.</text>
</comment>
<dbReference type="Proteomes" id="UP001063166">
    <property type="component" value="Unassembled WGS sequence"/>
</dbReference>
<feature type="region of interest" description="Disordered" evidence="1">
    <location>
        <begin position="500"/>
        <end position="549"/>
    </location>
</feature>
<organism evidence="2 3">
    <name type="scientific">Lyophyllum shimeji</name>
    <name type="common">Hon-shimeji</name>
    <name type="synonym">Tricholoma shimeji</name>
    <dbReference type="NCBI Taxonomy" id="47721"/>
    <lineage>
        <taxon>Eukaryota</taxon>
        <taxon>Fungi</taxon>
        <taxon>Dikarya</taxon>
        <taxon>Basidiomycota</taxon>
        <taxon>Agaricomycotina</taxon>
        <taxon>Agaricomycetes</taxon>
        <taxon>Agaricomycetidae</taxon>
        <taxon>Agaricales</taxon>
        <taxon>Tricholomatineae</taxon>
        <taxon>Lyophyllaceae</taxon>
        <taxon>Lyophyllum</taxon>
    </lineage>
</organism>
<evidence type="ECO:0000313" key="2">
    <source>
        <dbReference type="EMBL" id="GLB36935.1"/>
    </source>
</evidence>
<dbReference type="PANTHER" id="PTHR21301">
    <property type="entry name" value="REVERSE TRANSCRIPTASE"/>
    <property type="match status" value="1"/>
</dbReference>
<evidence type="ECO:0000256" key="1">
    <source>
        <dbReference type="SAM" id="MobiDB-lite"/>
    </source>
</evidence>
<gene>
    <name evidence="2" type="ORF">LshimejAT787_0312220</name>
</gene>
<dbReference type="OrthoDB" id="3212410at2759"/>
<feature type="compositionally biased region" description="Basic and acidic residues" evidence="1">
    <location>
        <begin position="500"/>
        <end position="512"/>
    </location>
</feature>
<dbReference type="EMBL" id="BRPK01000003">
    <property type="protein sequence ID" value="GLB36935.1"/>
    <property type="molecule type" value="Genomic_DNA"/>
</dbReference>
<name>A0A9P3PJ78_LYOSH</name>
<sequence length="549" mass="61942">MEHIAKIGDIVDPNGQLGKFFRHLIPKSDKGVIPKESFKIPQFYGIPKIHKTPVKFRPILPCFNAIQNPAAKYVSKKLKPIIKSAPSVIHGTKDLAIKLSKLSIAPNRQWFIATGDVVAYYPTIDLVNAKAIALDKYTEFRLGRKVVAGETLADSFDDDLLNELRLFAKCLDVGNDNLIVQFEDKFFHQHRGLAMGVADSPDLANLYGLAFEEECGILDDVRVPFYGRYIDDCLAIVYARSEAEVKAILSVVKIDQCTIEWNVSATSQPFLDMLVYRDSDGSLQHAPYGKARNHHERIPFHSAHPIDVKKGTFSGEMSRMATLSSTLPVYKEAVKDLIGLYCNRGYPERLLKSWAKSQIDERWSNRLRVKEDKLEGVLVLKTEFNQVWEYFNVKELGMTITSVWRKWLTKAEYASRARAWHVAKHSTSLDPLSLAGIPAAATMPIVVKRGDGSEFVQAIPDVRKLDILERRWITSRKRTLNLHDLTNSWKKIVMEHVAEAKSSKPITEKETDAPVADAPPESDDNSDGRRSPDVGDPWRSAHMGNFGRF</sequence>
<proteinExistence type="predicted"/>
<reference evidence="2" key="1">
    <citation type="submission" date="2022-07" db="EMBL/GenBank/DDBJ databases">
        <title>The genome of Lyophyllum shimeji provides insight into the initial evolution of ectomycorrhizal fungal genome.</title>
        <authorList>
            <person name="Kobayashi Y."/>
            <person name="Shibata T."/>
            <person name="Hirakawa H."/>
            <person name="Shigenobu S."/>
            <person name="Nishiyama T."/>
            <person name="Yamada A."/>
            <person name="Hasebe M."/>
            <person name="Kawaguchi M."/>
        </authorList>
    </citation>
    <scope>NUCLEOTIDE SEQUENCE</scope>
    <source>
        <strain evidence="2">AT787</strain>
    </source>
</reference>
<dbReference type="AlphaFoldDB" id="A0A9P3PJ78"/>
<dbReference type="PANTHER" id="PTHR21301:SF10">
    <property type="entry name" value="REVERSE TRANSCRIPTASE DOMAIN-CONTAINING PROTEIN"/>
    <property type="match status" value="1"/>
</dbReference>
<protein>
    <recommendedName>
        <fullName evidence="4">Reverse transcriptase domain-containing protein</fullName>
    </recommendedName>
</protein>
<accession>A0A9P3PJ78</accession>